<dbReference type="SUPFAM" id="SSF51246">
    <property type="entry name" value="Rudiment single hybrid motif"/>
    <property type="match status" value="1"/>
</dbReference>
<dbReference type="Gene3D" id="3.30.1490.20">
    <property type="entry name" value="ATP-grasp fold, A domain"/>
    <property type="match status" value="1"/>
</dbReference>
<dbReference type="eggNOG" id="COG0151">
    <property type="taxonomic scope" value="Bacteria"/>
</dbReference>
<comment type="pathway">
    <text evidence="3 12">Purine metabolism; IMP biosynthesis via de novo pathway; N(1)-(5-phospho-D-ribosyl)glycinamide from 5-phospho-alpha-D-ribose 1-diphosphate: step 2/2.</text>
</comment>
<evidence type="ECO:0000256" key="13">
    <source>
        <dbReference type="PROSITE-ProRule" id="PRU00409"/>
    </source>
</evidence>
<evidence type="ECO:0000256" key="3">
    <source>
        <dbReference type="ARBA" id="ARBA00005174"/>
    </source>
</evidence>
<dbReference type="AlphaFoldDB" id="Q0F113"/>
<dbReference type="GO" id="GO:0009113">
    <property type="term" value="P:purine nucleobase biosynthetic process"/>
    <property type="evidence" value="ECO:0007669"/>
    <property type="project" value="InterPro"/>
</dbReference>
<dbReference type="Proteomes" id="UP000005297">
    <property type="component" value="Unassembled WGS sequence"/>
</dbReference>
<dbReference type="InParanoid" id="Q0F113"/>
<dbReference type="HAMAP" id="MF_00138">
    <property type="entry name" value="GARS"/>
    <property type="match status" value="1"/>
</dbReference>
<evidence type="ECO:0000256" key="11">
    <source>
        <dbReference type="ARBA" id="ARBA00042864"/>
    </source>
</evidence>
<comment type="cofactor">
    <cofactor evidence="1">
        <name>Mn(2+)</name>
        <dbReference type="ChEBI" id="CHEBI:29035"/>
    </cofactor>
</comment>
<dbReference type="FunCoup" id="Q0F113">
    <property type="interactions" value="366"/>
</dbReference>
<evidence type="ECO:0000256" key="8">
    <source>
        <dbReference type="ARBA" id="ARBA00022840"/>
    </source>
</evidence>
<name>Q0F113_9PROT</name>
<dbReference type="UniPathway" id="UPA00074">
    <property type="reaction ID" value="UER00125"/>
</dbReference>
<evidence type="ECO:0000313" key="15">
    <source>
        <dbReference type="EMBL" id="EAU55378.1"/>
    </source>
</evidence>
<accession>Q0F113</accession>
<dbReference type="InterPro" id="IPR011054">
    <property type="entry name" value="Rudment_hybrid_motif"/>
</dbReference>
<dbReference type="InterPro" id="IPR011761">
    <property type="entry name" value="ATP-grasp"/>
</dbReference>
<dbReference type="RefSeq" id="WP_009849841.1">
    <property type="nucleotide sequence ID" value="NZ_DS022294.1"/>
</dbReference>
<proteinExistence type="inferred from homology"/>
<dbReference type="SMART" id="SM01209">
    <property type="entry name" value="GARS_A"/>
    <property type="match status" value="1"/>
</dbReference>
<dbReference type="FunFam" id="3.90.600.10:FF:000001">
    <property type="entry name" value="Trifunctional purine biosynthetic protein adenosine-3"/>
    <property type="match status" value="1"/>
</dbReference>
<feature type="domain" description="ATP-grasp" evidence="14">
    <location>
        <begin position="107"/>
        <end position="313"/>
    </location>
</feature>
<dbReference type="SMART" id="SM01210">
    <property type="entry name" value="GARS_C"/>
    <property type="match status" value="1"/>
</dbReference>
<comment type="similarity">
    <text evidence="9 12">Belongs to the GARS family.</text>
</comment>
<dbReference type="InterPro" id="IPR016185">
    <property type="entry name" value="PreATP-grasp_dom_sf"/>
</dbReference>
<dbReference type="GO" id="GO:0046872">
    <property type="term" value="F:metal ion binding"/>
    <property type="evidence" value="ECO:0007669"/>
    <property type="project" value="InterPro"/>
</dbReference>
<dbReference type="GO" id="GO:0005524">
    <property type="term" value="F:ATP binding"/>
    <property type="evidence" value="ECO:0007669"/>
    <property type="project" value="UniProtKB-UniRule"/>
</dbReference>
<comment type="catalytic activity">
    <reaction evidence="12">
        <text>5-phospho-beta-D-ribosylamine + glycine + ATP = N(1)-(5-phospho-beta-D-ribosyl)glycinamide + ADP + phosphate + H(+)</text>
        <dbReference type="Rhea" id="RHEA:17453"/>
        <dbReference type="ChEBI" id="CHEBI:15378"/>
        <dbReference type="ChEBI" id="CHEBI:30616"/>
        <dbReference type="ChEBI" id="CHEBI:43474"/>
        <dbReference type="ChEBI" id="CHEBI:57305"/>
        <dbReference type="ChEBI" id="CHEBI:58681"/>
        <dbReference type="ChEBI" id="CHEBI:143788"/>
        <dbReference type="ChEBI" id="CHEBI:456216"/>
        <dbReference type="EC" id="6.3.4.13"/>
    </reaction>
</comment>
<dbReference type="EMBL" id="AATS01000003">
    <property type="protein sequence ID" value="EAU55378.1"/>
    <property type="molecule type" value="Genomic_DNA"/>
</dbReference>
<dbReference type="InterPro" id="IPR037123">
    <property type="entry name" value="PRibGlycinamide_synth_C_sf"/>
</dbReference>
<evidence type="ECO:0000256" key="1">
    <source>
        <dbReference type="ARBA" id="ARBA00001936"/>
    </source>
</evidence>
<dbReference type="InterPro" id="IPR020561">
    <property type="entry name" value="PRibGlycinamid_synth_ATP-grasp"/>
</dbReference>
<keyword evidence="16" id="KW-1185">Reference proteome</keyword>
<comment type="caution">
    <text evidence="15">The sequence shown here is derived from an EMBL/GenBank/DDBJ whole genome shotgun (WGS) entry which is preliminary data.</text>
</comment>
<dbReference type="PANTHER" id="PTHR43472">
    <property type="entry name" value="PHOSPHORIBOSYLAMINE--GLYCINE LIGASE"/>
    <property type="match status" value="1"/>
</dbReference>
<gene>
    <name evidence="12" type="primary">purD</name>
    <name evidence="15" type="ORF">SPV1_11616</name>
</gene>
<keyword evidence="6 13" id="KW-0547">Nucleotide-binding</keyword>
<dbReference type="PROSITE" id="PS50975">
    <property type="entry name" value="ATP_GRASP"/>
    <property type="match status" value="1"/>
</dbReference>
<dbReference type="GO" id="GO:0004637">
    <property type="term" value="F:phosphoribosylamine-glycine ligase activity"/>
    <property type="evidence" value="ECO:0007669"/>
    <property type="project" value="UniProtKB-UniRule"/>
</dbReference>
<comment type="cofactor">
    <cofactor evidence="2">
        <name>Mg(2+)</name>
        <dbReference type="ChEBI" id="CHEBI:18420"/>
    </cofactor>
</comment>
<dbReference type="Gene3D" id="3.90.600.10">
    <property type="entry name" value="Phosphoribosylglycinamide synthetase, C-terminal domain"/>
    <property type="match status" value="1"/>
</dbReference>
<dbReference type="Gene3D" id="3.30.470.20">
    <property type="entry name" value="ATP-grasp fold, B domain"/>
    <property type="match status" value="1"/>
</dbReference>
<evidence type="ECO:0000256" key="6">
    <source>
        <dbReference type="ARBA" id="ARBA00022741"/>
    </source>
</evidence>
<dbReference type="SUPFAM" id="SSF52440">
    <property type="entry name" value="PreATP-grasp domain"/>
    <property type="match status" value="1"/>
</dbReference>
<keyword evidence="5 12" id="KW-0436">Ligase</keyword>
<evidence type="ECO:0000256" key="9">
    <source>
        <dbReference type="ARBA" id="ARBA00038345"/>
    </source>
</evidence>
<protein>
    <recommendedName>
        <fullName evidence="4 12">Phosphoribosylamine--glycine ligase</fullName>
        <ecNumber evidence="4 12">6.3.4.13</ecNumber>
    </recommendedName>
    <alternativeName>
        <fullName evidence="12">GARS</fullName>
    </alternativeName>
    <alternativeName>
        <fullName evidence="10 12">Glycinamide ribonucleotide synthetase</fullName>
    </alternativeName>
    <alternativeName>
        <fullName evidence="11 12">Phosphoribosylglycinamide synthetase</fullName>
    </alternativeName>
</protein>
<keyword evidence="8 13" id="KW-0067">ATP-binding</keyword>
<dbReference type="FunFam" id="3.30.1490.20:FF:000006">
    <property type="entry name" value="phosphoribosylamine--glycine ligase, chloroplastic-like"/>
    <property type="match status" value="1"/>
</dbReference>
<reference evidence="15 16" key="1">
    <citation type="submission" date="2006-09" db="EMBL/GenBank/DDBJ databases">
        <authorList>
            <person name="Emerson D."/>
            <person name="Ferriera S."/>
            <person name="Johnson J."/>
            <person name="Kravitz S."/>
            <person name="Halpern A."/>
            <person name="Remington K."/>
            <person name="Beeson K."/>
            <person name="Tran B."/>
            <person name="Rogers Y.-H."/>
            <person name="Friedman R."/>
            <person name="Venter J.C."/>
        </authorList>
    </citation>
    <scope>NUCLEOTIDE SEQUENCE [LARGE SCALE GENOMIC DNA]</scope>
    <source>
        <strain evidence="15 16">PV-1</strain>
    </source>
</reference>
<dbReference type="InterPro" id="IPR020562">
    <property type="entry name" value="PRibGlycinamide_synth_N"/>
</dbReference>
<dbReference type="InterPro" id="IPR020559">
    <property type="entry name" value="PRibGlycinamide_synth_CS"/>
</dbReference>
<dbReference type="OrthoDB" id="5289455at2"/>
<dbReference type="HOGENOM" id="CLU_027420_3_1_0"/>
<evidence type="ECO:0000256" key="12">
    <source>
        <dbReference type="HAMAP-Rule" id="MF_00138"/>
    </source>
</evidence>
<evidence type="ECO:0000256" key="5">
    <source>
        <dbReference type="ARBA" id="ARBA00022598"/>
    </source>
</evidence>
<dbReference type="Pfam" id="PF02843">
    <property type="entry name" value="GARS_C"/>
    <property type="match status" value="1"/>
</dbReference>
<dbReference type="STRING" id="314344.AL013_06955"/>
<evidence type="ECO:0000256" key="4">
    <source>
        <dbReference type="ARBA" id="ARBA00013255"/>
    </source>
</evidence>
<evidence type="ECO:0000259" key="14">
    <source>
        <dbReference type="PROSITE" id="PS50975"/>
    </source>
</evidence>
<dbReference type="InterPro" id="IPR000115">
    <property type="entry name" value="PRibGlycinamide_synth"/>
</dbReference>
<sequence length="427" mass="45001">MKVLVIGGGGREHALCWKLKRSPSVNEVVCAPGNPGIKRDARCVDISVEDIDGLMKLAADEKPDLVVIGPEVPLVAGLGNRLRDEGFAVFGPDKAAANLEGSKSFSKRLMYEAGVPTARFEVHVDVNEAVDTIRSWGAPIVIKASGLAAGKGVIVARTEKEAIDAARDMLAGNSFGDAGSQVIIEECLVGEEASCLFIVSGDTILPLASSQDHKALLDGDKGPNTGGMGAYSPAPCVTDEVADEVLETIARPIIAALKKKGAEFIGTLYAGVMLTDDGVKTLEFNVRFGDPECQPLMSRLKSDLGEVLLAAAERRLDGVQLEWEAGTALCVVVTSDGYPGNFDKGQVIGGLDDMEAAGALVFHAGTAEKDGMIVNSGGRVLGVTAVAQSVSQAQRVVYTALEKLDWPGGFYRRDIGYRAVAREESRD</sequence>
<dbReference type="Pfam" id="PF02844">
    <property type="entry name" value="GARS_N"/>
    <property type="match status" value="1"/>
</dbReference>
<dbReference type="SUPFAM" id="SSF56059">
    <property type="entry name" value="Glutathione synthetase ATP-binding domain-like"/>
    <property type="match status" value="1"/>
</dbReference>
<evidence type="ECO:0000256" key="2">
    <source>
        <dbReference type="ARBA" id="ARBA00001946"/>
    </source>
</evidence>
<dbReference type="Gene3D" id="3.40.50.20">
    <property type="match status" value="1"/>
</dbReference>
<evidence type="ECO:0000256" key="7">
    <source>
        <dbReference type="ARBA" id="ARBA00022755"/>
    </source>
</evidence>
<dbReference type="EC" id="6.3.4.13" evidence="4 12"/>
<dbReference type="NCBIfam" id="TIGR00877">
    <property type="entry name" value="purD"/>
    <property type="match status" value="1"/>
</dbReference>
<dbReference type="InterPro" id="IPR020560">
    <property type="entry name" value="PRibGlycinamide_synth_C-dom"/>
</dbReference>
<evidence type="ECO:0000313" key="16">
    <source>
        <dbReference type="Proteomes" id="UP000005297"/>
    </source>
</evidence>
<evidence type="ECO:0000256" key="10">
    <source>
        <dbReference type="ARBA" id="ARBA00042242"/>
    </source>
</evidence>
<keyword evidence="7 12" id="KW-0658">Purine biosynthesis</keyword>
<dbReference type="GO" id="GO:0006189">
    <property type="term" value="P:'de novo' IMP biosynthetic process"/>
    <property type="evidence" value="ECO:0007669"/>
    <property type="project" value="UniProtKB-UniRule"/>
</dbReference>
<dbReference type="Pfam" id="PF01071">
    <property type="entry name" value="GARS_A"/>
    <property type="match status" value="1"/>
</dbReference>
<dbReference type="PROSITE" id="PS00184">
    <property type="entry name" value="GARS"/>
    <property type="match status" value="1"/>
</dbReference>
<dbReference type="PANTHER" id="PTHR43472:SF1">
    <property type="entry name" value="PHOSPHORIBOSYLAMINE--GLYCINE LIGASE, CHLOROPLASTIC"/>
    <property type="match status" value="1"/>
</dbReference>
<dbReference type="InterPro" id="IPR013815">
    <property type="entry name" value="ATP_grasp_subdomain_1"/>
</dbReference>
<organism evidence="15 16">
    <name type="scientific">Mariprofundus ferrooxydans PV-1</name>
    <dbReference type="NCBI Taxonomy" id="314345"/>
    <lineage>
        <taxon>Bacteria</taxon>
        <taxon>Pseudomonadati</taxon>
        <taxon>Pseudomonadota</taxon>
        <taxon>Candidatius Mariprofundia</taxon>
        <taxon>Mariprofundales</taxon>
        <taxon>Mariprofundaceae</taxon>
        <taxon>Mariprofundus</taxon>
    </lineage>
</organism>